<sequence length="411" mass="45277">MPRLGFTKSRNGCLKCKQRRIKCDENVPCSACVKHGIKCSLLTPGNRQTPPLAAAAAGTVGTARGSSVSSNTESRSNASAEENDGATPLTNTTATNATTNTTSEGEAAADPFVYFNHLNIKQQHRETDTQWISDLALMHHFSTVTWETLPESHRRQKIWQLALPKLAGGYDFLMHQLLAMAASHLAFLSPEKHNPHSMQATQHQGEAIQGLRGVIPHVNESNCHAVFATTSLLPISAYAAQAEHIAKGEAGPGLNDLLEVFTLMRGMTSILKRWEDTIMAGPLGPLLWQTPDKVRETPFLTGLVECLEDFGTSDEVTELVPELRKLFRDEIRTLIGCVGYATESALEPELRVATMWPIFLTDGFIALLRQRQPAAMKVLGFYLRVLDAVGEANWYMRGWGRCISENLEKEP</sequence>
<dbReference type="Proteomes" id="UP001163324">
    <property type="component" value="Chromosome 8"/>
</dbReference>
<name>A0ACC0UST2_9HYPO</name>
<evidence type="ECO:0000313" key="2">
    <source>
        <dbReference type="Proteomes" id="UP001163324"/>
    </source>
</evidence>
<reference evidence="1" key="1">
    <citation type="submission" date="2022-10" db="EMBL/GenBank/DDBJ databases">
        <title>Complete Genome of Trichothecium roseum strain YXFP-22015, a Plant Pathogen Isolated from Citrus.</title>
        <authorList>
            <person name="Wang Y."/>
            <person name="Zhu L."/>
        </authorList>
    </citation>
    <scope>NUCLEOTIDE SEQUENCE</scope>
    <source>
        <strain evidence="1">YXFP-22015</strain>
    </source>
</reference>
<protein>
    <submittedName>
        <fullName evidence="1">Uncharacterized protein</fullName>
    </submittedName>
</protein>
<accession>A0ACC0UST2</accession>
<evidence type="ECO:0000313" key="1">
    <source>
        <dbReference type="EMBL" id="KAI9896775.1"/>
    </source>
</evidence>
<gene>
    <name evidence="1" type="ORF">N3K66_007797</name>
</gene>
<organism evidence="1 2">
    <name type="scientific">Trichothecium roseum</name>
    <dbReference type="NCBI Taxonomy" id="47278"/>
    <lineage>
        <taxon>Eukaryota</taxon>
        <taxon>Fungi</taxon>
        <taxon>Dikarya</taxon>
        <taxon>Ascomycota</taxon>
        <taxon>Pezizomycotina</taxon>
        <taxon>Sordariomycetes</taxon>
        <taxon>Hypocreomycetidae</taxon>
        <taxon>Hypocreales</taxon>
        <taxon>Hypocreales incertae sedis</taxon>
        <taxon>Trichothecium</taxon>
    </lineage>
</organism>
<keyword evidence="2" id="KW-1185">Reference proteome</keyword>
<comment type="caution">
    <text evidence="1">The sequence shown here is derived from an EMBL/GenBank/DDBJ whole genome shotgun (WGS) entry which is preliminary data.</text>
</comment>
<proteinExistence type="predicted"/>
<dbReference type="EMBL" id="CM047947">
    <property type="protein sequence ID" value="KAI9896775.1"/>
    <property type="molecule type" value="Genomic_DNA"/>
</dbReference>